<dbReference type="InterPro" id="IPR032821">
    <property type="entry name" value="PKS_assoc"/>
</dbReference>
<dbReference type="Pfam" id="PF08990">
    <property type="entry name" value="Docking"/>
    <property type="match status" value="1"/>
</dbReference>
<dbReference type="PROSITE" id="PS00606">
    <property type="entry name" value="KS3_1"/>
    <property type="match status" value="2"/>
</dbReference>
<dbReference type="InterPro" id="IPR057326">
    <property type="entry name" value="KR_dom"/>
</dbReference>
<dbReference type="InterPro" id="IPR015083">
    <property type="entry name" value="NorB/c/GfsB-D-like_docking"/>
</dbReference>
<dbReference type="SMART" id="SM00827">
    <property type="entry name" value="PKS_AT"/>
    <property type="match status" value="2"/>
</dbReference>
<dbReference type="PROSITE" id="PS52004">
    <property type="entry name" value="KS3_2"/>
    <property type="match status" value="2"/>
</dbReference>
<dbReference type="Gene3D" id="3.30.70.3290">
    <property type="match status" value="2"/>
</dbReference>
<evidence type="ECO:0000256" key="6">
    <source>
        <dbReference type="ARBA" id="ARBA00023268"/>
    </source>
</evidence>
<keyword evidence="12" id="KW-1185">Reference proteome</keyword>
<dbReference type="InterPro" id="IPR016035">
    <property type="entry name" value="Acyl_Trfase/lysoPLipase"/>
</dbReference>
<evidence type="ECO:0000256" key="3">
    <source>
        <dbReference type="ARBA" id="ARBA00022553"/>
    </source>
</evidence>
<dbReference type="InterPro" id="IPR013968">
    <property type="entry name" value="PKS_KR"/>
</dbReference>
<dbReference type="InterPro" id="IPR014043">
    <property type="entry name" value="Acyl_transferase_dom"/>
</dbReference>
<reference evidence="11 12" key="1">
    <citation type="submission" date="2022-06" db="EMBL/GenBank/DDBJ databases">
        <title>Draft genome sequence of type strain Streptomyces rubrisoli DSM 42083.</title>
        <authorList>
            <person name="Duangmal K."/>
            <person name="Klaysubun C."/>
        </authorList>
    </citation>
    <scope>NUCLEOTIDE SEQUENCE [LARGE SCALE GENOMIC DNA]</scope>
    <source>
        <strain evidence="11 12">DSM 42083</strain>
    </source>
</reference>
<dbReference type="PANTHER" id="PTHR43775:SF51">
    <property type="entry name" value="INACTIVE PHENOLPHTHIOCEROL SYNTHESIS POLYKETIDE SYNTHASE TYPE I PKS1-RELATED"/>
    <property type="match status" value="1"/>
</dbReference>
<keyword evidence="4" id="KW-0808">Transferase</keyword>
<evidence type="ECO:0000256" key="2">
    <source>
        <dbReference type="ARBA" id="ARBA00022450"/>
    </source>
</evidence>
<dbReference type="Pfam" id="PF18369">
    <property type="entry name" value="PKS_DE"/>
    <property type="match status" value="2"/>
</dbReference>
<dbReference type="InterPro" id="IPR018201">
    <property type="entry name" value="Ketoacyl_synth_AS"/>
</dbReference>
<dbReference type="SUPFAM" id="SSF53901">
    <property type="entry name" value="Thiolase-like"/>
    <property type="match status" value="2"/>
</dbReference>
<organism evidence="11 12">
    <name type="scientific">Streptantibioticus rubrisoli</name>
    <dbReference type="NCBI Taxonomy" id="1387313"/>
    <lineage>
        <taxon>Bacteria</taxon>
        <taxon>Bacillati</taxon>
        <taxon>Actinomycetota</taxon>
        <taxon>Actinomycetes</taxon>
        <taxon>Kitasatosporales</taxon>
        <taxon>Streptomycetaceae</taxon>
        <taxon>Streptantibioticus</taxon>
    </lineage>
</organism>
<dbReference type="PROSITE" id="PS50075">
    <property type="entry name" value="CARRIER"/>
    <property type="match status" value="2"/>
</dbReference>
<proteinExistence type="predicted"/>
<dbReference type="PANTHER" id="PTHR43775">
    <property type="entry name" value="FATTY ACID SYNTHASE"/>
    <property type="match status" value="1"/>
</dbReference>
<dbReference type="Gene3D" id="3.40.50.720">
    <property type="entry name" value="NAD(P)-binding Rossmann-like Domain"/>
    <property type="match status" value="2"/>
</dbReference>
<dbReference type="Gene3D" id="1.10.1200.10">
    <property type="entry name" value="ACP-like"/>
    <property type="match status" value="2"/>
</dbReference>
<keyword evidence="3" id="KW-0597">Phosphoprotein</keyword>
<gene>
    <name evidence="11" type="ORF">NON19_15480</name>
</gene>
<dbReference type="SUPFAM" id="SSF52151">
    <property type="entry name" value="FabD/lysophospholipase-like"/>
    <property type="match status" value="2"/>
</dbReference>
<feature type="domain" description="Carrier" evidence="9">
    <location>
        <begin position="2936"/>
        <end position="3014"/>
    </location>
</feature>
<dbReference type="InterPro" id="IPR041618">
    <property type="entry name" value="PKS_DE"/>
</dbReference>
<dbReference type="SUPFAM" id="SSF55048">
    <property type="entry name" value="Probable ACP-binding domain of malonyl-CoA ACP transacylase"/>
    <property type="match status" value="2"/>
</dbReference>
<dbReference type="SMART" id="SM00825">
    <property type="entry name" value="PKS_KS"/>
    <property type="match status" value="2"/>
</dbReference>
<dbReference type="SMART" id="SM00823">
    <property type="entry name" value="PKS_PP"/>
    <property type="match status" value="2"/>
</dbReference>
<dbReference type="InterPro" id="IPR020806">
    <property type="entry name" value="PKS_PP-bd"/>
</dbReference>
<feature type="domain" description="Ketosynthase family 3 (KS3)" evidence="10">
    <location>
        <begin position="1527"/>
        <end position="1951"/>
    </location>
</feature>
<dbReference type="InterPro" id="IPR009081">
    <property type="entry name" value="PP-bd_ACP"/>
</dbReference>
<accession>A0ABT1PDE4</accession>
<feature type="domain" description="Ketosynthase family 3 (KS3)" evidence="10">
    <location>
        <begin position="33"/>
        <end position="457"/>
    </location>
</feature>
<dbReference type="InterPro" id="IPR014031">
    <property type="entry name" value="Ketoacyl_synth_C"/>
</dbReference>
<evidence type="ECO:0000313" key="11">
    <source>
        <dbReference type="EMBL" id="MCQ4043388.1"/>
    </source>
</evidence>
<dbReference type="SUPFAM" id="SSF47336">
    <property type="entry name" value="ACP-like"/>
    <property type="match status" value="2"/>
</dbReference>
<protein>
    <submittedName>
        <fullName evidence="11">SDR family NAD(P)-dependent oxidoreductase</fullName>
    </submittedName>
</protein>
<evidence type="ECO:0000256" key="7">
    <source>
        <dbReference type="ARBA" id="ARBA00023315"/>
    </source>
</evidence>
<dbReference type="InterPro" id="IPR016039">
    <property type="entry name" value="Thiolase-like"/>
</dbReference>
<dbReference type="InterPro" id="IPR036736">
    <property type="entry name" value="ACP-like_sf"/>
</dbReference>
<dbReference type="Pfam" id="PF02801">
    <property type="entry name" value="Ketoacyl-synt_C"/>
    <property type="match status" value="2"/>
</dbReference>
<feature type="region of interest" description="Disordered" evidence="8">
    <location>
        <begin position="2909"/>
        <end position="2928"/>
    </location>
</feature>
<dbReference type="InterPro" id="IPR036291">
    <property type="entry name" value="NAD(P)-bd_dom_sf"/>
</dbReference>
<keyword evidence="7" id="KW-0012">Acyltransferase</keyword>
<evidence type="ECO:0000259" key="10">
    <source>
        <dbReference type="PROSITE" id="PS52004"/>
    </source>
</evidence>
<dbReference type="SMART" id="SM01294">
    <property type="entry name" value="PKS_PP_betabranch"/>
    <property type="match status" value="2"/>
</dbReference>
<dbReference type="SUPFAM" id="SSF51735">
    <property type="entry name" value="NAD(P)-binding Rossmann-fold domains"/>
    <property type="match status" value="4"/>
</dbReference>
<name>A0ABT1PDE4_9ACTN</name>
<evidence type="ECO:0000256" key="4">
    <source>
        <dbReference type="ARBA" id="ARBA00022679"/>
    </source>
</evidence>
<dbReference type="PROSITE" id="PS00012">
    <property type="entry name" value="PHOSPHOPANTETHEINE"/>
    <property type="match status" value="1"/>
</dbReference>
<dbReference type="Pfam" id="PF16197">
    <property type="entry name" value="KAsynt_C_assoc"/>
    <property type="match status" value="2"/>
</dbReference>
<dbReference type="Pfam" id="PF00550">
    <property type="entry name" value="PP-binding"/>
    <property type="match status" value="2"/>
</dbReference>
<dbReference type="Gene3D" id="3.40.366.10">
    <property type="entry name" value="Malonyl-Coenzyme A Acyl Carrier Protein, domain 2"/>
    <property type="match status" value="2"/>
</dbReference>
<dbReference type="InterPro" id="IPR001227">
    <property type="entry name" value="Ac_transferase_dom_sf"/>
</dbReference>
<comment type="cofactor">
    <cofactor evidence="1">
        <name>pantetheine 4'-phosphate</name>
        <dbReference type="ChEBI" id="CHEBI:47942"/>
    </cofactor>
</comment>
<keyword evidence="2" id="KW-0596">Phosphopantetheine</keyword>
<evidence type="ECO:0000259" key="9">
    <source>
        <dbReference type="PROSITE" id="PS50075"/>
    </source>
</evidence>
<dbReference type="Pfam" id="PF00109">
    <property type="entry name" value="ketoacyl-synt"/>
    <property type="match status" value="2"/>
</dbReference>
<evidence type="ECO:0000256" key="5">
    <source>
        <dbReference type="ARBA" id="ARBA00023194"/>
    </source>
</evidence>
<dbReference type="CDD" id="cd08952">
    <property type="entry name" value="KR_1_SDR_x"/>
    <property type="match status" value="2"/>
</dbReference>
<dbReference type="InterPro" id="IPR050091">
    <property type="entry name" value="PKS_NRPS_Biosynth_Enz"/>
</dbReference>
<keyword evidence="6" id="KW-0511">Multifunctional enzyme</keyword>
<dbReference type="NCBIfam" id="NF045894">
    <property type="entry name" value="PKS_plus_SDR"/>
    <property type="match status" value="2"/>
</dbReference>
<dbReference type="Pfam" id="PF08659">
    <property type="entry name" value="KR"/>
    <property type="match status" value="2"/>
</dbReference>
<dbReference type="SMART" id="SM00822">
    <property type="entry name" value="PKS_KR"/>
    <property type="match status" value="2"/>
</dbReference>
<dbReference type="InterPro" id="IPR016036">
    <property type="entry name" value="Malonyl_transacylase_ACP-bd"/>
</dbReference>
<feature type="domain" description="Carrier" evidence="9">
    <location>
        <begin position="1434"/>
        <end position="1509"/>
    </location>
</feature>
<dbReference type="RefSeq" id="WP_255928451.1">
    <property type="nucleotide sequence ID" value="NZ_JANFNH010000015.1"/>
</dbReference>
<dbReference type="EMBL" id="JANFNH010000015">
    <property type="protein sequence ID" value="MCQ4043388.1"/>
    <property type="molecule type" value="Genomic_DNA"/>
</dbReference>
<dbReference type="CDD" id="cd00833">
    <property type="entry name" value="PKS"/>
    <property type="match status" value="2"/>
</dbReference>
<comment type="caution">
    <text evidence="11">The sequence shown here is derived from an EMBL/GenBank/DDBJ whole genome shotgun (WGS) entry which is preliminary data.</text>
</comment>
<keyword evidence="5" id="KW-0045">Antibiotic biosynthesis</keyword>
<dbReference type="Gene3D" id="6.10.140.1830">
    <property type="match status" value="2"/>
</dbReference>
<dbReference type="InterPro" id="IPR020841">
    <property type="entry name" value="PKS_Beta-ketoAc_synthase_dom"/>
</dbReference>
<dbReference type="InterPro" id="IPR014030">
    <property type="entry name" value="Ketoacyl_synth_N"/>
</dbReference>
<sequence>MADEEKLVEYLKRVTTELHQTRQRLQDVEQAQHEPVAIVGMACRFPGGIASPDDLWRFVMSGGDAISEFPSDRGWDVEALYDADPELAGKTYTRHGGFLHDVGGFDADFFGISPREALAMDPQQRLLLETSWEALERAGIDPATLRGSRTGVFAGAIAQEYGPRLHEAQDGTEAHLFTGTTTSVVSGRVAYTLGLEGPAVTIDTACSSSLVALHMAVQSVLRGESSLALAGGVTVVSTPGMFLSFSRQRGLAPDGRCKAFSATADGFGPAEGVGMLVLERLSDARRNGHRVLAVVRGSAVNSDGASNGLTAPNGPSQVRVIRAALANARLSARQVDVVEAHGTGTTLGDPIEAQALMDTYGQDREHPLLLGSLKSNIGHSQAAAGVGGVIKMVLALQHGVLPRTLHVTEPSTHVDWSSGAVSLLTERTEWPRTGEPRRAGVSSFGISGTNAHVVLEQSPAVEAPPEPAVSGVLPWVLSARSEAALRDQVARVLSYVDDNPRLNPVDVGFSLATGRSSFEHRAVLMAADVADFRKGLAGLARCVTEPGVVQGTAADERAVFVFPGQGSQWVGMAVGLLGSSSVFAESMRACAGALAPFVEWSLLDVLGDAAALERVDVVQPVLFAVMVSLAALWRSYGVEPAAVVGHSQGEIAAACVSGALSLEDAARVVALRSRALLALSGRGGMVSVSLPVAEVAGRVERWGGRVSVAAVNGPGSVVVSGDVDALEELLAEAEADGVRARRIPVDYASHSAHVEEIRDELLTVLADITPRTSEVPFYSTVSVERIDTVSLDADYWYRNLRQTVRFEETVRLLAEQGHRLFVESSAHPVLAMGIQETAERAVAVGSLRRGEGGFARFLESLAEAHVHGIGVDWSAMFPGGRRVELPTYAFQRRRYWLESTHPTTAQDPVDARFWDAVEREDLVELTATLGVAAETPMTGVVPALSDWRRNRHQLSTAESWWYRVVWRPAAEPAAAALTGNWLVLVPAALVEDELTTTVRAALAGHGADVVLLPVADADRADLTERLRTVLAAGAPTGVLSLLSRGGRLWPNVVAAQALGEATVDAPLWCVTQDALTTGPSDRLPNADQAQVWGLGRVVGLEHPQRWGGLIDLPGFVDDRALARLVGVLARHGGEDQYAVRESGVFVRRLEHAGGSAAARSWQPRGTVLITGGTGALGTEMARWLAANGAEHLVLAGRRGPDAPGAAELAAELGDKVTIAACDVADRAALAALLDGIPAERPLTAVVHTAGVLDDGLLTALTPERVDAVLRPKVAAARALHELTADLELDAFVLCSSVAGVWGNGGQAAYAAANAFLDALAQQRRAAGLPATSIALGLLGGGGLADGTGEQHQRRLGLRPMAPDLVVSAMARAVGRNESALLLADVDWQTFVPALRAVRPLSLVDELPEVRQLPAVEKVELRDWLSGLSEAEQQRLLLELVRAQVAAVLGRAPSEVIDASRAFRELGFDSLTGVEFRNRLGAATGLTLPATLVFDHPTPAVLVDFLRGEMLGLAQQAPTATLTGSAMDEPIAIVGMACRFPGDVGSPEDLWRLVSDGTDAVTPFPADRGWDLAGLYHPDPEHPGTTYTREGAFLGGVEQFDPEFFGISPREALAMDPQQRLLLEVSWEALERAGIDPASVRGRQIGVFAGTNGQDYADLLAETPEGADGYLLTGNAGSVLSGRVSYVFGLEGPAVTVDTACSSSLVALHLAAQALRQGECELALAGGVTVMSTPGAFIKFSRQRGLAPDGRCKAFAADADGTGWGEGAGMLLVERLSDARRNGHPVLAVVRGSAVNQDGASNGLTAPNGPSQQRVIRQALANAGLTPSDVDAVEAHGTGTRLGDPIEAQALLATYGQGRERPLWLGSLKSNIGHTQAAAGVAGVIKTVLALRHAVLPRTLHADQPTPEVDWSAGAVSLLTERVAWPEMGRPRRAGVSSFGVSGTNAHVILEQAPAEDEVALDEGALSGPVPWVVSGRSEAALRGQAARLVSFVDSSPGLGLVDVGFSLATTRAALGHRAVVVGGERDELRRGLAALAAGRSAADVVVDRSGEGRLAFLFSGQGSQRVGMGRELYAAYPVFADAFDAVCARFDAELARPLREVVFGDDAGLLDQTAYTQPALFAVEVALFRLVESWGLRPDFLAGHSVGELVAAHVAGVLSLEDACVLVAARGRLMQELPSGGVMVAVQAAEDEVAPLLVEGVSIAAVNGPMSVVVAGDEPKVLQIASVFEGRGRKAKRLPVSHAFHSPHMDGMLEAFRAVAAGLSYQAPRIPIVSNLTGAVVGVEEIGTAEFWVRHVREAVRFADGIAELEAQGVATFMELGPDGALSALVRECCAGDGVAAVAALRKGRGEVRSLLAAVGAAFVRGVVVDWARVLGGGRRVDLPTYAFQRERYWPDVPVGNAAVLEDSVDAGFWDAVEQESLAEALSVDPDAPLSAVLPAMSAWRKARREKSTVDSWRYHVSWKAIAGETGATLSGRWLVVLPVGEGEFTASVVRALAERGAETVVVELGTDDRAAIARRLRAETDGSPVIGVVSLLALDEAPTSTMLVIQALGDAGITAPLWCLTRGAVSTGPADRLASPAQAQVWGLGRVAALEHADRWGGLIDLPEALDERAAEWLAGVLKGTGEDQVALRDSGVYVRRVVRAPADDVPFAQWRPTGTVLVTGGTGALGAQVARWLAGNGAEYLVLTSRRGRDADGAAELEAELLTLGAKVTFAACDVADREALAELLRRLTDEGSPIRAVVHTAGVPQSGVPLSELTAAELAGVLSAKVAGAANLDALLGDEPLDAFVLFSSVSAIWGSGGQAAYAAANAFLDGLAQRRSADGWAATSVAWGPWAGGGMAAAGDIEEQLRRRGLPAMAPDTAISALAEALRRRDDVVAVADVDWDRFLPGFTAARTSPLFAELPEASRPTEAAAEPGESELSQQLQGLPGNEQLRLLLELVRAEVANVLGHARPGSIEADRAFKELGFDSLTAVELRNRLFTATGLKLPATLVFDHSTPVALAEHLRSELGAGDNGTPGLAELDRLEAALSAVPADGTARTEITERLRTLLAKWEGPGETGEVEQRIKSATDDEIFDFLGEEFGIS</sequence>
<evidence type="ECO:0000313" key="12">
    <source>
        <dbReference type="Proteomes" id="UP001206206"/>
    </source>
</evidence>
<dbReference type="Proteomes" id="UP001206206">
    <property type="component" value="Unassembled WGS sequence"/>
</dbReference>
<dbReference type="InterPro" id="IPR006162">
    <property type="entry name" value="Ppantetheine_attach_site"/>
</dbReference>
<evidence type="ECO:0000256" key="1">
    <source>
        <dbReference type="ARBA" id="ARBA00001957"/>
    </source>
</evidence>
<dbReference type="Pfam" id="PF00698">
    <property type="entry name" value="Acyl_transf_1"/>
    <property type="match status" value="2"/>
</dbReference>
<evidence type="ECO:0000256" key="8">
    <source>
        <dbReference type="SAM" id="MobiDB-lite"/>
    </source>
</evidence>
<dbReference type="Gene3D" id="3.40.47.10">
    <property type="match status" value="2"/>
</dbReference>